<dbReference type="EMBL" id="LR778114">
    <property type="protein sequence ID" value="CAB1129578.1"/>
    <property type="molecule type" value="Genomic_DNA"/>
</dbReference>
<keyword evidence="2" id="KW-1185">Reference proteome</keyword>
<organism evidence="1 2">
    <name type="scientific">Candidatus Hydrogenisulfobacillus filiaventi</name>
    <dbReference type="NCBI Taxonomy" id="2707344"/>
    <lineage>
        <taxon>Bacteria</taxon>
        <taxon>Bacillati</taxon>
        <taxon>Bacillota</taxon>
        <taxon>Clostridia</taxon>
        <taxon>Eubacteriales</taxon>
        <taxon>Clostridiales Family XVII. Incertae Sedis</taxon>
        <taxon>Candidatus Hydrogenisulfobacillus</taxon>
    </lineage>
</organism>
<dbReference type="Proteomes" id="UP000503399">
    <property type="component" value="Chromosome"/>
</dbReference>
<proteinExistence type="predicted"/>
<dbReference type="AlphaFoldDB" id="A0A6F8ZIF7"/>
<protein>
    <submittedName>
        <fullName evidence="1">Uncharacterized protein</fullName>
    </submittedName>
</protein>
<dbReference type="KEGG" id="hfv:R50_2081"/>
<gene>
    <name evidence="1" type="ORF">R50_2081</name>
</gene>
<name>A0A6F8ZIF7_9FIRM</name>
<evidence type="ECO:0000313" key="1">
    <source>
        <dbReference type="EMBL" id="CAB1129578.1"/>
    </source>
</evidence>
<accession>A0A6F8ZIF7</accession>
<evidence type="ECO:0000313" key="2">
    <source>
        <dbReference type="Proteomes" id="UP000503399"/>
    </source>
</evidence>
<reference evidence="1 2" key="1">
    <citation type="submission" date="2020-02" db="EMBL/GenBank/DDBJ databases">
        <authorList>
            <person name="Hogendoorn C."/>
        </authorList>
    </citation>
    <scope>NUCLEOTIDE SEQUENCE [LARGE SCALE GENOMIC DNA]</scope>
    <source>
        <strain evidence="1">R501</strain>
    </source>
</reference>
<sequence>MYATTCPRCGAEDQLEVVAGCFTATGMPLCPDGFAFVDARQIHTWKQTFQRLTGFAPSAQKEDVPW</sequence>